<name>A0A420WFR5_9PROT</name>
<organism evidence="4 5">
    <name type="scientific">Oceanibaculum indicum</name>
    <dbReference type="NCBI Taxonomy" id="526216"/>
    <lineage>
        <taxon>Bacteria</taxon>
        <taxon>Pseudomonadati</taxon>
        <taxon>Pseudomonadota</taxon>
        <taxon>Alphaproteobacteria</taxon>
        <taxon>Rhodospirillales</taxon>
        <taxon>Oceanibaculaceae</taxon>
        <taxon>Oceanibaculum</taxon>
    </lineage>
</organism>
<dbReference type="InterPro" id="IPR016181">
    <property type="entry name" value="Acyl_CoA_acyltransferase"/>
</dbReference>
<dbReference type="GO" id="GO:0016747">
    <property type="term" value="F:acyltransferase activity, transferring groups other than amino-acyl groups"/>
    <property type="evidence" value="ECO:0007669"/>
    <property type="project" value="InterPro"/>
</dbReference>
<sequence length="178" mass="19354">MLATAQTDISILPAEAFADSLGELTALLHACVAAGASISFIQPFGLDDSEAFWRRKVQPGLADGSRILFVARHEGLLAGSVQLNLDTPPNQPHRAEVNKLIVHPECRRLGIARSLMLALEAEARARDLSLITLDTRTGDKAEPLYTSLGYQTAGIVPDYSRDVAIDRLDATTIMYKRL</sequence>
<evidence type="ECO:0000256" key="1">
    <source>
        <dbReference type="ARBA" id="ARBA00022679"/>
    </source>
</evidence>
<comment type="caution">
    <text evidence="4">The sequence shown here is derived from an EMBL/GenBank/DDBJ whole genome shotgun (WGS) entry which is preliminary data.</text>
</comment>
<dbReference type="Gene3D" id="3.40.630.30">
    <property type="match status" value="1"/>
</dbReference>
<reference evidence="4 5" key="1">
    <citation type="submission" date="2018-10" db="EMBL/GenBank/DDBJ databases">
        <title>Comparative analysis of microorganisms from saline springs in Andes Mountain Range, Colombia.</title>
        <authorList>
            <person name="Rubin E."/>
        </authorList>
    </citation>
    <scope>NUCLEOTIDE SEQUENCE [LARGE SCALE GENOMIC DNA]</scope>
    <source>
        <strain evidence="4 5">USBA 36</strain>
    </source>
</reference>
<evidence type="ECO:0000313" key="4">
    <source>
        <dbReference type="EMBL" id="RKQ69854.1"/>
    </source>
</evidence>
<dbReference type="SUPFAM" id="SSF55729">
    <property type="entry name" value="Acyl-CoA N-acyltransferases (Nat)"/>
    <property type="match status" value="1"/>
</dbReference>
<dbReference type="CDD" id="cd04301">
    <property type="entry name" value="NAT_SF"/>
    <property type="match status" value="1"/>
</dbReference>
<evidence type="ECO:0000259" key="3">
    <source>
        <dbReference type="PROSITE" id="PS51186"/>
    </source>
</evidence>
<dbReference type="PANTHER" id="PTHR43877">
    <property type="entry name" value="AMINOALKYLPHOSPHONATE N-ACETYLTRANSFERASE-RELATED-RELATED"/>
    <property type="match status" value="1"/>
</dbReference>
<dbReference type="AlphaFoldDB" id="A0A420WFR5"/>
<dbReference type="EMBL" id="RBIG01000002">
    <property type="protein sequence ID" value="RKQ69854.1"/>
    <property type="molecule type" value="Genomic_DNA"/>
</dbReference>
<keyword evidence="2" id="KW-0012">Acyltransferase</keyword>
<accession>A0A420WFR5</accession>
<dbReference type="InterPro" id="IPR000182">
    <property type="entry name" value="GNAT_dom"/>
</dbReference>
<dbReference type="RefSeq" id="WP_121219291.1">
    <property type="nucleotide sequence ID" value="NZ_RBIG01000002.1"/>
</dbReference>
<gene>
    <name evidence="4" type="ORF">BCL74_1788</name>
</gene>
<dbReference type="Proteomes" id="UP000277424">
    <property type="component" value="Unassembled WGS sequence"/>
</dbReference>
<evidence type="ECO:0000256" key="2">
    <source>
        <dbReference type="ARBA" id="ARBA00023315"/>
    </source>
</evidence>
<protein>
    <recommendedName>
        <fullName evidence="3">N-acetyltransferase domain-containing protein</fullName>
    </recommendedName>
</protein>
<keyword evidence="1" id="KW-0808">Transferase</keyword>
<dbReference type="PROSITE" id="PS51186">
    <property type="entry name" value="GNAT"/>
    <property type="match status" value="1"/>
</dbReference>
<dbReference type="InterPro" id="IPR050832">
    <property type="entry name" value="Bact_Acetyltransf"/>
</dbReference>
<dbReference type="OrthoDB" id="3389160at2"/>
<evidence type="ECO:0000313" key="5">
    <source>
        <dbReference type="Proteomes" id="UP000277424"/>
    </source>
</evidence>
<dbReference type="Pfam" id="PF00583">
    <property type="entry name" value="Acetyltransf_1"/>
    <property type="match status" value="1"/>
</dbReference>
<proteinExistence type="predicted"/>
<feature type="domain" description="N-acetyltransferase" evidence="3">
    <location>
        <begin position="9"/>
        <end position="178"/>
    </location>
</feature>